<dbReference type="EMBL" id="JABFYL010000014">
    <property type="protein sequence ID" value="NVN49339.1"/>
    <property type="molecule type" value="Genomic_DNA"/>
</dbReference>
<dbReference type="InterPro" id="IPR005303">
    <property type="entry name" value="MOCOS_middle"/>
</dbReference>
<accession>A0A850PG00</accession>
<comment type="caution">
    <text evidence="2">The sequence shown here is derived from an EMBL/GenBank/DDBJ whole genome shotgun (WGS) entry which is preliminary data.</text>
</comment>
<gene>
    <name evidence="2" type="ORF">HLY00_446</name>
</gene>
<evidence type="ECO:0000259" key="1">
    <source>
        <dbReference type="PROSITE" id="PS51340"/>
    </source>
</evidence>
<dbReference type="GO" id="GO:0003824">
    <property type="term" value="F:catalytic activity"/>
    <property type="evidence" value="ECO:0007669"/>
    <property type="project" value="InterPro"/>
</dbReference>
<dbReference type="AlphaFoldDB" id="A0A850PG00"/>
<dbReference type="Gene3D" id="2.40.33.20">
    <property type="entry name" value="PK beta-barrel domain-like"/>
    <property type="match status" value="1"/>
</dbReference>
<sequence length="318" mass="33715">MTPRRTGASVGRLWHYPVKSMQGAEVEEVLIGPGGVVGDRAYGFLDIETGKVVSAKRPKRYGALMECQARFLSPPRPDAPAPPIEVTFPDGAVVRDDPSELTRRVSELMGRDVRLLTGAPEGASSELAMPGIEDVEPGALRSLFRDEGGEQVRDFAVGMAAPGTLLDIGPLHVLAAGTLRGLAAEYPAGDWDPRRLRPNLLIDDGGELGEEDDWLGCDLRIGTEVVVHVVLPVPRCVMTTLAQPGLPRDMGVLKAIARVGRKQLGPLGQVACAGSYAKVVRPGVVRTGDPIGIERIESTEDALAAMLGTPSAGNAKRP</sequence>
<evidence type="ECO:0000313" key="2">
    <source>
        <dbReference type="EMBL" id="NVN49339.1"/>
    </source>
</evidence>
<dbReference type="Pfam" id="PF03473">
    <property type="entry name" value="MOSC"/>
    <property type="match status" value="1"/>
</dbReference>
<dbReference type="RefSeq" id="WP_256735909.1">
    <property type="nucleotide sequence ID" value="NZ_JABFYL010000014.1"/>
</dbReference>
<proteinExistence type="predicted"/>
<reference evidence="2 3" key="1">
    <citation type="submission" date="2020-05" db="EMBL/GenBank/DDBJ databases">
        <title>Draft genome sequence of Mycobacterium hippocampi DL, isolated from European seabass, Dicentrarchus labrax, reared in fish farms.</title>
        <authorList>
            <person name="Stathopoulou P."/>
            <person name="Asimakis E."/>
            <person name="Tzokas K."/>
            <person name="Batargias C."/>
            <person name="Tsiamis G."/>
        </authorList>
    </citation>
    <scope>NUCLEOTIDE SEQUENCE [LARGE SCALE GENOMIC DNA]</scope>
    <source>
        <strain evidence="2 3">DL</strain>
    </source>
</reference>
<dbReference type="GO" id="GO:0030151">
    <property type="term" value="F:molybdenum ion binding"/>
    <property type="evidence" value="ECO:0007669"/>
    <property type="project" value="InterPro"/>
</dbReference>
<evidence type="ECO:0000313" key="3">
    <source>
        <dbReference type="Proteomes" id="UP000570517"/>
    </source>
</evidence>
<protein>
    <recommendedName>
        <fullName evidence="1">MOSC domain-containing protein</fullName>
    </recommendedName>
</protein>
<dbReference type="Pfam" id="PF03476">
    <property type="entry name" value="MOSC_N"/>
    <property type="match status" value="1"/>
</dbReference>
<organism evidence="2 3">
    <name type="scientific">Mycolicibacterium hippocampi</name>
    <dbReference type="NCBI Taxonomy" id="659824"/>
    <lineage>
        <taxon>Bacteria</taxon>
        <taxon>Bacillati</taxon>
        <taxon>Actinomycetota</taxon>
        <taxon>Actinomycetes</taxon>
        <taxon>Mycobacteriales</taxon>
        <taxon>Mycobacteriaceae</taxon>
        <taxon>Mycolicibacterium</taxon>
    </lineage>
</organism>
<dbReference type="InterPro" id="IPR011037">
    <property type="entry name" value="Pyrv_Knase-like_insert_dom_sf"/>
</dbReference>
<dbReference type="SUPFAM" id="SSF50800">
    <property type="entry name" value="PK beta-barrel domain-like"/>
    <property type="match status" value="1"/>
</dbReference>
<dbReference type="Proteomes" id="UP000570517">
    <property type="component" value="Unassembled WGS sequence"/>
</dbReference>
<dbReference type="PROSITE" id="PS51340">
    <property type="entry name" value="MOSC"/>
    <property type="match status" value="1"/>
</dbReference>
<dbReference type="InterPro" id="IPR005302">
    <property type="entry name" value="MoCF_Sase_C"/>
</dbReference>
<dbReference type="GO" id="GO:0030170">
    <property type="term" value="F:pyridoxal phosphate binding"/>
    <property type="evidence" value="ECO:0007669"/>
    <property type="project" value="InterPro"/>
</dbReference>
<name>A0A850PG00_9MYCO</name>
<feature type="domain" description="MOSC" evidence="1">
    <location>
        <begin position="127"/>
        <end position="294"/>
    </location>
</feature>
<keyword evidence="3" id="KW-1185">Reference proteome</keyword>